<dbReference type="Pfam" id="PF03732">
    <property type="entry name" value="Retrotrans_gag"/>
    <property type="match status" value="1"/>
</dbReference>
<evidence type="ECO:0000313" key="3">
    <source>
        <dbReference type="Proteomes" id="UP000288805"/>
    </source>
</evidence>
<organism evidence="2 3">
    <name type="scientific">Vitis vinifera</name>
    <name type="common">Grape</name>
    <dbReference type="NCBI Taxonomy" id="29760"/>
    <lineage>
        <taxon>Eukaryota</taxon>
        <taxon>Viridiplantae</taxon>
        <taxon>Streptophyta</taxon>
        <taxon>Embryophyta</taxon>
        <taxon>Tracheophyta</taxon>
        <taxon>Spermatophyta</taxon>
        <taxon>Magnoliopsida</taxon>
        <taxon>eudicotyledons</taxon>
        <taxon>Gunneridae</taxon>
        <taxon>Pentapetalae</taxon>
        <taxon>rosids</taxon>
        <taxon>Vitales</taxon>
        <taxon>Vitaceae</taxon>
        <taxon>Viteae</taxon>
        <taxon>Vitis</taxon>
    </lineage>
</organism>
<gene>
    <name evidence="2" type="ORF">CK203_064687</name>
</gene>
<evidence type="ECO:0000313" key="2">
    <source>
        <dbReference type="EMBL" id="RVW68256.1"/>
    </source>
</evidence>
<dbReference type="PANTHER" id="PTHR33223:SF8">
    <property type="entry name" value="OS04G0172440 PROTEIN"/>
    <property type="match status" value="1"/>
</dbReference>
<evidence type="ECO:0000259" key="1">
    <source>
        <dbReference type="Pfam" id="PF03732"/>
    </source>
</evidence>
<reference evidence="2 3" key="1">
    <citation type="journal article" date="2018" name="PLoS Genet.">
        <title>Population sequencing reveals clonal diversity and ancestral inbreeding in the grapevine cultivar Chardonnay.</title>
        <authorList>
            <person name="Roach M.J."/>
            <person name="Johnson D.L."/>
            <person name="Bohlmann J."/>
            <person name="van Vuuren H.J."/>
            <person name="Jones S.J."/>
            <person name="Pretorius I.S."/>
            <person name="Schmidt S.A."/>
            <person name="Borneman A.R."/>
        </authorList>
    </citation>
    <scope>NUCLEOTIDE SEQUENCE [LARGE SCALE GENOMIC DNA]</scope>
    <source>
        <strain evidence="3">cv. Chardonnay</strain>
        <tissue evidence="2">Leaf</tissue>
    </source>
</reference>
<sequence>MTALLLHDCMSFVHVDRTSIPLPPTLLVSIIPFILVLTIASSACVEVMTTLHGSVPYLRRRAEGCESICSPNLGSVPWVEWERGGIDQFKLEDGYSMPAAQTLHTISHDQVAVIPPIVTPITIIEDSPSHMDRLEQSIRQMRDPDERWYASLESSRRRSWEDLAQEFLRQYSFSGDTSVTHRELECLRQGSDESVSSFISRWKEKAAEMIERPTERDQMSMFLRSLHHRGLWSDITRSPDIEGKGVVGSSRAMEMYALRAFSIDDLVIIPIAFERLRVTSFLVPLAPRPPPEYLTSAFSCSRVLCISPDGRPPY</sequence>
<dbReference type="EMBL" id="QGNW01000542">
    <property type="protein sequence ID" value="RVW68256.1"/>
    <property type="molecule type" value="Genomic_DNA"/>
</dbReference>
<comment type="caution">
    <text evidence="2">The sequence shown here is derived from an EMBL/GenBank/DDBJ whole genome shotgun (WGS) entry which is preliminary data.</text>
</comment>
<name>A0A438G7S1_VITVI</name>
<accession>A0A438G7S1</accession>
<dbReference type="PANTHER" id="PTHR33223">
    <property type="entry name" value="CCHC-TYPE DOMAIN-CONTAINING PROTEIN"/>
    <property type="match status" value="1"/>
</dbReference>
<dbReference type="InterPro" id="IPR005162">
    <property type="entry name" value="Retrotrans_gag_dom"/>
</dbReference>
<proteinExistence type="predicted"/>
<feature type="domain" description="Retrotransposon gag" evidence="1">
    <location>
        <begin position="140"/>
        <end position="227"/>
    </location>
</feature>
<dbReference type="Proteomes" id="UP000288805">
    <property type="component" value="Unassembled WGS sequence"/>
</dbReference>
<protein>
    <recommendedName>
        <fullName evidence="1">Retrotransposon gag domain-containing protein</fullName>
    </recommendedName>
</protein>
<dbReference type="AlphaFoldDB" id="A0A438G7S1"/>